<accession>A0AAW9R234</accession>
<dbReference type="InterPro" id="IPR002416">
    <property type="entry name" value="T2SS_protein-GspH"/>
</dbReference>
<evidence type="ECO:0000256" key="8">
    <source>
        <dbReference type="ARBA" id="ARBA00023136"/>
    </source>
</evidence>
<dbReference type="GO" id="GO:0015627">
    <property type="term" value="C:type II protein secretion system complex"/>
    <property type="evidence" value="ECO:0007669"/>
    <property type="project" value="InterPro"/>
</dbReference>
<keyword evidence="6 10" id="KW-0812">Transmembrane</keyword>
<evidence type="ECO:0000256" key="9">
    <source>
        <dbReference type="ARBA" id="ARBA00030775"/>
    </source>
</evidence>
<dbReference type="RefSeq" id="WP_337334178.1">
    <property type="nucleotide sequence ID" value="NZ_JBBDHC010000002.1"/>
</dbReference>
<dbReference type="AlphaFoldDB" id="A0AAW9R234"/>
<sequence length="170" mass="18311">MPAHGSTGFSLIEILVVLVIVGIAVTGAVLSIGGSGEREVENAARRAERLVRLACERAVIGGRDIGFDAVRDGLRFGYVEIDGWRPLGEGGADELRARPLGRELLISAQRDGLDLVLGDESGREPSFGCFSSGEMTPFVLRIDRADVAQPWQLQGALDGTLTLIRVRRDR</sequence>
<protein>
    <recommendedName>
        <fullName evidence="2">Type II secretion system protein H</fullName>
    </recommendedName>
    <alternativeName>
        <fullName evidence="9">General secretion pathway protein H</fullName>
    </alternativeName>
</protein>
<evidence type="ECO:0000256" key="1">
    <source>
        <dbReference type="ARBA" id="ARBA00004377"/>
    </source>
</evidence>
<dbReference type="EMBL" id="JBBDHC010000002">
    <property type="protein sequence ID" value="MEJ1248462.1"/>
    <property type="molecule type" value="Genomic_DNA"/>
</dbReference>
<reference evidence="11 12" key="1">
    <citation type="journal article" date="2016" name="Antonie Van Leeuwenhoek">
        <title>Denitratimonas tolerans gen. nov., sp. nov., a denitrifying bacterium isolated from a bioreactor for tannery wastewater treatment.</title>
        <authorList>
            <person name="Han S.I."/>
            <person name="Kim J.O."/>
            <person name="Lee Y.R."/>
            <person name="Ekpeghere K.I."/>
            <person name="Koh S.C."/>
            <person name="Whang K.S."/>
        </authorList>
    </citation>
    <scope>NUCLEOTIDE SEQUENCE [LARGE SCALE GENOMIC DNA]</scope>
    <source>
        <strain evidence="11 12">KACC 17565</strain>
    </source>
</reference>
<evidence type="ECO:0000256" key="4">
    <source>
        <dbReference type="ARBA" id="ARBA00022481"/>
    </source>
</evidence>
<feature type="transmembrane region" description="Helical" evidence="10">
    <location>
        <begin position="12"/>
        <end position="32"/>
    </location>
</feature>
<dbReference type="InterPro" id="IPR012902">
    <property type="entry name" value="N_methyl_site"/>
</dbReference>
<proteinExistence type="predicted"/>
<dbReference type="SUPFAM" id="SSF54523">
    <property type="entry name" value="Pili subunits"/>
    <property type="match status" value="1"/>
</dbReference>
<evidence type="ECO:0000256" key="3">
    <source>
        <dbReference type="ARBA" id="ARBA00022475"/>
    </source>
</evidence>
<gene>
    <name evidence="11" type="primary">gspH</name>
    <name evidence="11" type="ORF">WB794_02050</name>
</gene>
<dbReference type="GO" id="GO:0015628">
    <property type="term" value="P:protein secretion by the type II secretion system"/>
    <property type="evidence" value="ECO:0007669"/>
    <property type="project" value="InterPro"/>
</dbReference>
<keyword evidence="4" id="KW-0488">Methylation</keyword>
<evidence type="ECO:0000256" key="2">
    <source>
        <dbReference type="ARBA" id="ARBA00021549"/>
    </source>
</evidence>
<evidence type="ECO:0000256" key="5">
    <source>
        <dbReference type="ARBA" id="ARBA00022519"/>
    </source>
</evidence>
<dbReference type="NCBIfam" id="TIGR02532">
    <property type="entry name" value="IV_pilin_GFxxxE"/>
    <property type="match status" value="1"/>
</dbReference>
<evidence type="ECO:0000313" key="11">
    <source>
        <dbReference type="EMBL" id="MEJ1248462.1"/>
    </source>
</evidence>
<keyword evidence="8 10" id="KW-0472">Membrane</keyword>
<keyword evidence="12" id="KW-1185">Reference proteome</keyword>
<evidence type="ECO:0000313" key="12">
    <source>
        <dbReference type="Proteomes" id="UP001364472"/>
    </source>
</evidence>
<dbReference type="Proteomes" id="UP001364472">
    <property type="component" value="Unassembled WGS sequence"/>
</dbReference>
<dbReference type="PROSITE" id="PS00409">
    <property type="entry name" value="PROKAR_NTER_METHYL"/>
    <property type="match status" value="1"/>
</dbReference>
<dbReference type="GO" id="GO:0005886">
    <property type="term" value="C:plasma membrane"/>
    <property type="evidence" value="ECO:0007669"/>
    <property type="project" value="UniProtKB-SubCell"/>
</dbReference>
<dbReference type="InterPro" id="IPR049875">
    <property type="entry name" value="TypeII_GspH"/>
</dbReference>
<dbReference type="InterPro" id="IPR045584">
    <property type="entry name" value="Pilin-like"/>
</dbReference>
<dbReference type="Pfam" id="PF07963">
    <property type="entry name" value="N_methyl"/>
    <property type="match status" value="1"/>
</dbReference>
<dbReference type="NCBIfam" id="TIGR01708">
    <property type="entry name" value="typeII_sec_gspH"/>
    <property type="match status" value="1"/>
</dbReference>
<comment type="subcellular location">
    <subcellularLocation>
        <location evidence="1">Cell inner membrane</location>
        <topology evidence="1">Single-pass membrane protein</topology>
    </subcellularLocation>
</comment>
<dbReference type="Gene3D" id="3.55.40.10">
    <property type="entry name" value="minor pseudopilin epsh domain"/>
    <property type="match status" value="1"/>
</dbReference>
<name>A0AAW9R234_9GAMM</name>
<keyword evidence="5" id="KW-0997">Cell inner membrane</keyword>
<evidence type="ECO:0000256" key="6">
    <source>
        <dbReference type="ARBA" id="ARBA00022692"/>
    </source>
</evidence>
<evidence type="ECO:0000256" key="10">
    <source>
        <dbReference type="SAM" id="Phobius"/>
    </source>
</evidence>
<organism evidence="11 12">
    <name type="scientific">Denitratimonas tolerans</name>
    <dbReference type="NCBI Taxonomy" id="1338420"/>
    <lineage>
        <taxon>Bacteria</taxon>
        <taxon>Pseudomonadati</taxon>
        <taxon>Pseudomonadota</taxon>
        <taxon>Gammaproteobacteria</taxon>
        <taxon>Lysobacterales</taxon>
        <taxon>Lysobacteraceae</taxon>
        <taxon>Denitratimonas</taxon>
    </lineage>
</organism>
<comment type="caution">
    <text evidence="11">The sequence shown here is derived from an EMBL/GenBank/DDBJ whole genome shotgun (WGS) entry which is preliminary data.</text>
</comment>
<dbReference type="PRINTS" id="PR00885">
    <property type="entry name" value="BCTERIALGSPH"/>
</dbReference>
<keyword evidence="7 10" id="KW-1133">Transmembrane helix</keyword>
<keyword evidence="3" id="KW-1003">Cell membrane</keyword>
<evidence type="ECO:0000256" key="7">
    <source>
        <dbReference type="ARBA" id="ARBA00022989"/>
    </source>
</evidence>